<feature type="signal peptide" evidence="2">
    <location>
        <begin position="1"/>
        <end position="19"/>
    </location>
</feature>
<feature type="compositionally biased region" description="Basic and acidic residues" evidence="1">
    <location>
        <begin position="956"/>
        <end position="968"/>
    </location>
</feature>
<reference evidence="3" key="1">
    <citation type="submission" date="2020-05" db="UniProtKB">
        <authorList>
            <consortium name="EnsemblMetazoa"/>
        </authorList>
    </citation>
    <scope>IDENTIFICATION</scope>
    <source>
        <strain evidence="3">FUMOZ</strain>
    </source>
</reference>
<keyword evidence="2" id="KW-0732">Signal</keyword>
<feature type="region of interest" description="Disordered" evidence="1">
    <location>
        <begin position="477"/>
        <end position="496"/>
    </location>
</feature>
<dbReference type="AlphaFoldDB" id="A0A182R5B6"/>
<evidence type="ECO:0000256" key="2">
    <source>
        <dbReference type="SAM" id="SignalP"/>
    </source>
</evidence>
<accession>A0A182R5B6</accession>
<sequence>MRLITVVLWCLCAASSAKGYVLSRHKREVLIQSLDPSESDVHNGWYEVTSEDEDEARTLLTRKRNERKVLLELYYLAKVLRAYRRPWAFGSPVFKSALERITNQELLEQLERKLRREKGFEELSRIGTDGDVPDRMHVQLANDYRLLAPIVVRTLRKILTLKHGAGGLDISDKEDVIGELLRDQQREWQSLQHAVKSLKGDGVVAVNVPEQHIKAHKNPVFYEDNEIDVVHPAPEQVEVYQLPVEPVTESENVPQQGYQWADVKETEWEPQPIQWGPRPQAFDSETYYNLFPGYKPSSSLWATVYGPTDAGDVIEIGDTEVPVQHVLDEHEPVNLIDDQNEVFFEELEPEVVQAGEDPIPEDMVFESLSEKHEEPEPLSVQEEELYVSEEVTLPPLVNFAASDESSADTDGDIPEDMVVGQFLSGNLEEDEEKALDVSTDPATVDTEQPHEVNPEDIADIPEDMVFEALIDNKEDNVDAETETPWNNAEQEAPENVPEDIPEDMVLGALVDTTETPPYNFDEQQYANAPSDDIEGRRNNNRRRQHHQQQQQQVPVVIIQQTTTVSEVPPSASVLNEQIERAARELIAIELDKFLLLVEELSGVHGVSEEFDRADRTRMIGWVNQGFSPTIGLDQRDLVKAMFKLLNTKELSRGRIDLLAALEFLQSQLENEAREEKIAPKEVEPKEDDYFARNYGVNSEMAQDSFRNEEQDIASYLLLLVVFIHSVTEGFIISRRKREVLIQSIDPSESDAQNEWYEVTSEVEDESRTLLTRKRNERKVLLELYYLAKVLRAYRRPWAFGSPVFKSALERITNQELLEQLERKLRREKGFVELSRIGTDGTVPDQKQVQLANDYRLLAPILIRTLRRLWMVKKPVDDTNELIENLERDMKREWKGNQAIGLEVEYLKYDEQLGTEALPENMLLGTEVFPEHNSQQESTLVRILDNNESENEDWEEENVHPHEFQESREDSKISLQENNSGNEYLQAFNITDNDDSARSLLLPSSGEHFDFNRTGSEESQISDNISILIASEMDQFLLVIEELSGVAGLAAEFDPSDRSRMIDEVKQRYNASVGLDQRYFIEAVRTLLTVKQLYEGRFELLETLDYIQTQLDILEQTEKQDFDYP</sequence>
<protein>
    <submittedName>
        <fullName evidence="3">Uncharacterized protein</fullName>
    </submittedName>
</protein>
<feature type="region of interest" description="Disordered" evidence="1">
    <location>
        <begin position="513"/>
        <end position="553"/>
    </location>
</feature>
<evidence type="ECO:0000256" key="1">
    <source>
        <dbReference type="SAM" id="MobiDB-lite"/>
    </source>
</evidence>
<feature type="compositionally biased region" description="Polar residues" evidence="1">
    <location>
        <begin position="513"/>
        <end position="527"/>
    </location>
</feature>
<evidence type="ECO:0000313" key="3">
    <source>
        <dbReference type="EnsemblMetazoa" id="AFUN001358-PA"/>
    </source>
</evidence>
<dbReference type="VEuPathDB" id="VectorBase:AFUN001358"/>
<name>A0A182R5B6_ANOFN</name>
<feature type="region of interest" description="Disordered" evidence="1">
    <location>
        <begin position="948"/>
        <end position="968"/>
    </location>
</feature>
<dbReference type="EnsemblMetazoa" id="AFUN001358-RA">
    <property type="protein sequence ID" value="AFUN001358-PA"/>
    <property type="gene ID" value="AFUN001358"/>
</dbReference>
<proteinExistence type="predicted"/>
<feature type="chain" id="PRO_5021458363" evidence="2">
    <location>
        <begin position="20"/>
        <end position="1124"/>
    </location>
</feature>
<organism evidence="3">
    <name type="scientific">Anopheles funestus</name>
    <name type="common">African malaria mosquito</name>
    <dbReference type="NCBI Taxonomy" id="62324"/>
    <lineage>
        <taxon>Eukaryota</taxon>
        <taxon>Metazoa</taxon>
        <taxon>Ecdysozoa</taxon>
        <taxon>Arthropoda</taxon>
        <taxon>Hexapoda</taxon>
        <taxon>Insecta</taxon>
        <taxon>Pterygota</taxon>
        <taxon>Neoptera</taxon>
        <taxon>Endopterygota</taxon>
        <taxon>Diptera</taxon>
        <taxon>Nematocera</taxon>
        <taxon>Culicoidea</taxon>
        <taxon>Culicidae</taxon>
        <taxon>Anophelinae</taxon>
        <taxon>Anopheles</taxon>
    </lineage>
</organism>